<dbReference type="Gene3D" id="2.60.40.10">
    <property type="entry name" value="Immunoglobulins"/>
    <property type="match status" value="1"/>
</dbReference>
<dbReference type="Gene3D" id="3.20.20.80">
    <property type="entry name" value="Glycosidases"/>
    <property type="match status" value="1"/>
</dbReference>
<comment type="similarity">
    <text evidence="1">Belongs to the glycosyl hydrolase 13 family.</text>
</comment>
<dbReference type="EC" id="3.2.1.41" evidence="3"/>
<dbReference type="InterPro" id="IPR013783">
    <property type="entry name" value="Ig-like_fold"/>
</dbReference>
<dbReference type="Pfam" id="PF00128">
    <property type="entry name" value="Alpha-amylase"/>
    <property type="match status" value="1"/>
</dbReference>
<gene>
    <name evidence="3" type="primary">pulA</name>
    <name evidence="3" type="ORF">H9734_11530</name>
</gene>
<dbReference type="InterPro" id="IPR004193">
    <property type="entry name" value="Glyco_hydro_13_N"/>
</dbReference>
<dbReference type="Gene3D" id="2.60.40.1180">
    <property type="entry name" value="Golgi alpha-mannosidase II"/>
    <property type="match status" value="1"/>
</dbReference>
<dbReference type="GO" id="GO:0051060">
    <property type="term" value="F:pullulanase activity"/>
    <property type="evidence" value="ECO:0007669"/>
    <property type="project" value="UniProtKB-EC"/>
</dbReference>
<dbReference type="CDD" id="cd11341">
    <property type="entry name" value="AmyAc_Pullulanase_LD-like"/>
    <property type="match status" value="1"/>
</dbReference>
<dbReference type="SUPFAM" id="SSF51445">
    <property type="entry name" value="(Trans)glycosidases"/>
    <property type="match status" value="1"/>
</dbReference>
<dbReference type="GO" id="GO:0005975">
    <property type="term" value="P:carbohydrate metabolic process"/>
    <property type="evidence" value="ECO:0007669"/>
    <property type="project" value="InterPro"/>
</dbReference>
<evidence type="ECO:0000313" key="4">
    <source>
        <dbReference type="Proteomes" id="UP000886890"/>
    </source>
</evidence>
<proteinExistence type="inferred from homology"/>
<dbReference type="InterPro" id="IPR017853">
    <property type="entry name" value="GH"/>
</dbReference>
<dbReference type="InterPro" id="IPR006047">
    <property type="entry name" value="GH13_cat_dom"/>
</dbReference>
<keyword evidence="3" id="KW-0326">Glycosidase</keyword>
<dbReference type="Proteomes" id="UP000886890">
    <property type="component" value="Unassembled WGS sequence"/>
</dbReference>
<dbReference type="AlphaFoldDB" id="A0A9D1XEX5"/>
<reference evidence="3" key="1">
    <citation type="journal article" date="2021" name="PeerJ">
        <title>Extensive microbial diversity within the chicken gut microbiome revealed by metagenomics and culture.</title>
        <authorList>
            <person name="Gilroy R."/>
            <person name="Ravi A."/>
            <person name="Getino M."/>
            <person name="Pursley I."/>
            <person name="Horton D.L."/>
            <person name="Alikhan N.F."/>
            <person name="Baker D."/>
            <person name="Gharbi K."/>
            <person name="Hall N."/>
            <person name="Watson M."/>
            <person name="Adriaenssens E.M."/>
            <person name="Foster-Nyarko E."/>
            <person name="Jarju S."/>
            <person name="Secka A."/>
            <person name="Antonio M."/>
            <person name="Oren A."/>
            <person name="Chaudhuri R.R."/>
            <person name="La Ragione R."/>
            <person name="Hildebrand F."/>
            <person name="Pallen M.J."/>
        </authorList>
    </citation>
    <scope>NUCLEOTIDE SEQUENCE</scope>
    <source>
        <strain evidence="3">CHK183-1962</strain>
    </source>
</reference>
<sequence length="662" mass="74929">MLESSVKNCFYEGNDLGAFCDGEKTVFKLWSPGAEEVFLNLYREGQEGTDAFRREVMVSGENGVWSGTFPEDLNGVYYDYEIRRGERLTRTADPYARACGVNGARSMVLRPELTDPEGWAEDRAPEKGPEDVIYELNVREYSWDPAGGFPEEVRGTYRAFGVEDTTLNGDGVHPTGMKYLQRLGVTHVQLMPVYDFGSVDESGSGEQFNWGYDPVNYWIPEGFYSSDPYHGEVRVRECKEMIRNLHRNGFRVIMDVVYNHTYRKDSWLERTVPGYYYRTEEDGSWCNGSDCGNDIASERPMCGKYILDSVLYWAREYHMDGFRFDLMGLLDTDLLNRIQQALDEEFGEGEKLIYGEPWSARASRMEPGSFPADKKNIRRLNPRIGVFCDNTRDAVKGHVFELGQPGFVNGGEGFEEEILRSVTAWCAPGEVQAETDKEDSGQEEAFLPQAPSQIITYVSAHDNLTLWDKLADTLMPEGGYYTKSPEFRKAYRLAAAIYMTCQGHLFLLSGEEFGRTKEGVEDSYCSPISLNRLDWALAWENEDLSEFYRGLIALRKRLPGLCDKSGQAACRLLWSETRPGVVCFRMDNRPSGAEVSADHRKTWKELLVVYNSSRETVSVDLPAGDWEWLVKGADSRCWERQKTAAGTSVCVDGVSAAVLGKC</sequence>
<dbReference type="InterPro" id="IPR014756">
    <property type="entry name" value="Ig_E-set"/>
</dbReference>
<dbReference type="EMBL" id="DXEK01000189">
    <property type="protein sequence ID" value="HIX78204.1"/>
    <property type="molecule type" value="Genomic_DNA"/>
</dbReference>
<accession>A0A9D1XEX5</accession>
<reference evidence="3" key="2">
    <citation type="submission" date="2021-04" db="EMBL/GenBank/DDBJ databases">
        <authorList>
            <person name="Gilroy R."/>
        </authorList>
    </citation>
    <scope>NUCLEOTIDE SEQUENCE</scope>
    <source>
        <strain evidence="3">CHK183-1962</strain>
    </source>
</reference>
<comment type="caution">
    <text evidence="3">The sequence shown here is derived from an EMBL/GenBank/DDBJ whole genome shotgun (WGS) entry which is preliminary data.</text>
</comment>
<name>A0A9D1XEX5_9FIRM</name>
<dbReference type="NCBIfam" id="TIGR02104">
    <property type="entry name" value="pulA_typeI"/>
    <property type="match status" value="1"/>
</dbReference>
<evidence type="ECO:0000259" key="2">
    <source>
        <dbReference type="SMART" id="SM00642"/>
    </source>
</evidence>
<evidence type="ECO:0000256" key="1">
    <source>
        <dbReference type="ARBA" id="ARBA00008061"/>
    </source>
</evidence>
<dbReference type="InterPro" id="IPR013780">
    <property type="entry name" value="Glyco_hydro_b"/>
</dbReference>
<dbReference type="SMART" id="SM00642">
    <property type="entry name" value="Aamy"/>
    <property type="match status" value="1"/>
</dbReference>
<dbReference type="CDD" id="cd02860">
    <property type="entry name" value="E_set_Pullulanase"/>
    <property type="match status" value="1"/>
</dbReference>
<organism evidence="3 4">
    <name type="scientific">Candidatus Fusicatenibacter merdavium</name>
    <dbReference type="NCBI Taxonomy" id="2838600"/>
    <lineage>
        <taxon>Bacteria</taxon>
        <taxon>Bacillati</taxon>
        <taxon>Bacillota</taxon>
        <taxon>Clostridia</taxon>
        <taxon>Lachnospirales</taxon>
        <taxon>Lachnospiraceae</taxon>
        <taxon>Fusicatenibacter</taxon>
    </lineage>
</organism>
<dbReference type="PANTHER" id="PTHR43002">
    <property type="entry name" value="GLYCOGEN DEBRANCHING ENZYME"/>
    <property type="match status" value="1"/>
</dbReference>
<keyword evidence="3" id="KW-0378">Hydrolase</keyword>
<dbReference type="InterPro" id="IPR049117">
    <property type="entry name" value="pulA_all-beta"/>
</dbReference>
<dbReference type="SUPFAM" id="SSF81296">
    <property type="entry name" value="E set domains"/>
    <property type="match status" value="1"/>
</dbReference>
<evidence type="ECO:0000313" key="3">
    <source>
        <dbReference type="EMBL" id="HIX78204.1"/>
    </source>
</evidence>
<feature type="domain" description="Glycosyl hydrolase family 13 catalytic" evidence="2">
    <location>
        <begin position="168"/>
        <end position="555"/>
    </location>
</feature>
<dbReference type="Pfam" id="PF02922">
    <property type="entry name" value="CBM_48"/>
    <property type="match status" value="1"/>
</dbReference>
<dbReference type="Pfam" id="PF21653">
    <property type="entry name" value="pulA_all-beta"/>
    <property type="match status" value="1"/>
</dbReference>
<protein>
    <submittedName>
        <fullName evidence="3">Type I pullulanase</fullName>
        <ecNumber evidence="3">3.2.1.41</ecNumber>
    </submittedName>
</protein>
<dbReference type="InterPro" id="IPR011840">
    <property type="entry name" value="PulA_typeI"/>
</dbReference>